<dbReference type="GO" id="GO:0031146">
    <property type="term" value="P:SCF-dependent proteasomal ubiquitin-dependent protein catabolic process"/>
    <property type="evidence" value="ECO:0007669"/>
    <property type="project" value="TreeGrafter"/>
</dbReference>
<dbReference type="SUPFAM" id="SSF81383">
    <property type="entry name" value="F-box domain"/>
    <property type="match status" value="1"/>
</dbReference>
<dbReference type="Pfam" id="PF12937">
    <property type="entry name" value="F-box-like"/>
    <property type="match status" value="1"/>
</dbReference>
<evidence type="ECO:0000313" key="4">
    <source>
        <dbReference type="EMBL" id="KAJ2784003.1"/>
    </source>
</evidence>
<gene>
    <name evidence="4" type="ORF">H4R18_001395</name>
</gene>
<keyword evidence="5" id="KW-1185">Reference proteome</keyword>
<dbReference type="PANTHER" id="PTHR13318:SF95">
    <property type="entry name" value="F-BOX PROTEIN YLR352W"/>
    <property type="match status" value="1"/>
</dbReference>
<dbReference type="InterPro" id="IPR006553">
    <property type="entry name" value="Leu-rich_rpt_Cys-con_subtyp"/>
</dbReference>
<accession>A0A9W8HD29</accession>
<feature type="domain" description="F-box/LRR-repeat protein 15-like leucin rich repeat" evidence="3">
    <location>
        <begin position="225"/>
        <end position="381"/>
    </location>
</feature>
<evidence type="ECO:0000259" key="3">
    <source>
        <dbReference type="Pfam" id="PF25372"/>
    </source>
</evidence>
<protein>
    <recommendedName>
        <fullName evidence="6">F-box domain-containing protein</fullName>
    </recommendedName>
</protein>
<feature type="region of interest" description="Disordered" evidence="1">
    <location>
        <begin position="186"/>
        <end position="223"/>
    </location>
</feature>
<evidence type="ECO:0000313" key="5">
    <source>
        <dbReference type="Proteomes" id="UP001140217"/>
    </source>
</evidence>
<dbReference type="OrthoDB" id="10257471at2759"/>
<name>A0A9W8HD29_9FUNG</name>
<feature type="region of interest" description="Disordered" evidence="1">
    <location>
        <begin position="403"/>
        <end position="422"/>
    </location>
</feature>
<evidence type="ECO:0008006" key="6">
    <source>
        <dbReference type="Google" id="ProtNLM"/>
    </source>
</evidence>
<dbReference type="InterPro" id="IPR036047">
    <property type="entry name" value="F-box-like_dom_sf"/>
</dbReference>
<sequence>MGMDAAQPACLRVPAEILLEILAFLATSQDSLYACALTCRQWRWAATRALWRRPHFRRLLDVERLTATLLDGPAYARLIETLSFSTLPEPDRSNPHLATLLDSIVGCMGIAASSPGPPPSLSSSSPPLHAAAAADRSAVAASIARPRGLWRDEAAAARPHSAVDLHPADPGAACCATVDVVAAPRPPCGAGGEPPHSTVDDTQLSYPPAAAPAAAGQKPRPGQRLPAATALRQLDLRFCKGVRNYSLQRLAPKLGALTVLNLAGGLRTDITIAKLAQHMGQLRRISLAWTSNLTDFGVAELVQRCRAIECLDLTYCTQIEDTAMFAIAHSLRGLVALSVAYCGGVSDAGVAEVAAACPALRVLNVAKCLRVSDRARALLEHQRVVARCDSLEPFSIHSFAARRRPRPNHHHHDHHHLPFAFH</sequence>
<comment type="caution">
    <text evidence="4">The sequence shown here is derived from an EMBL/GenBank/DDBJ whole genome shotgun (WGS) entry which is preliminary data.</text>
</comment>
<dbReference type="InterPro" id="IPR032675">
    <property type="entry name" value="LRR_dom_sf"/>
</dbReference>
<dbReference type="PANTHER" id="PTHR13318">
    <property type="entry name" value="PARTNER OF PAIRED, ISOFORM B-RELATED"/>
    <property type="match status" value="1"/>
</dbReference>
<dbReference type="InterPro" id="IPR001810">
    <property type="entry name" value="F-box_dom"/>
</dbReference>
<organism evidence="4 5">
    <name type="scientific">Coemansia javaensis</name>
    <dbReference type="NCBI Taxonomy" id="2761396"/>
    <lineage>
        <taxon>Eukaryota</taxon>
        <taxon>Fungi</taxon>
        <taxon>Fungi incertae sedis</taxon>
        <taxon>Zoopagomycota</taxon>
        <taxon>Kickxellomycotina</taxon>
        <taxon>Kickxellomycetes</taxon>
        <taxon>Kickxellales</taxon>
        <taxon>Kickxellaceae</taxon>
        <taxon>Coemansia</taxon>
    </lineage>
</organism>
<dbReference type="EMBL" id="JANBUL010000035">
    <property type="protein sequence ID" value="KAJ2784003.1"/>
    <property type="molecule type" value="Genomic_DNA"/>
</dbReference>
<dbReference type="AlphaFoldDB" id="A0A9W8HD29"/>
<dbReference type="Gene3D" id="1.20.1280.50">
    <property type="match status" value="1"/>
</dbReference>
<evidence type="ECO:0000259" key="2">
    <source>
        <dbReference type="Pfam" id="PF12937"/>
    </source>
</evidence>
<dbReference type="InterPro" id="IPR057207">
    <property type="entry name" value="FBXL15_LRR"/>
</dbReference>
<dbReference type="GO" id="GO:0019005">
    <property type="term" value="C:SCF ubiquitin ligase complex"/>
    <property type="evidence" value="ECO:0007669"/>
    <property type="project" value="TreeGrafter"/>
</dbReference>
<dbReference type="Pfam" id="PF25372">
    <property type="entry name" value="DUF7885"/>
    <property type="match status" value="1"/>
</dbReference>
<feature type="domain" description="F-box" evidence="2">
    <location>
        <begin position="12"/>
        <end position="57"/>
    </location>
</feature>
<proteinExistence type="predicted"/>
<evidence type="ECO:0000256" key="1">
    <source>
        <dbReference type="SAM" id="MobiDB-lite"/>
    </source>
</evidence>
<dbReference type="Gene3D" id="3.80.10.10">
    <property type="entry name" value="Ribonuclease Inhibitor"/>
    <property type="match status" value="1"/>
</dbReference>
<dbReference type="SUPFAM" id="SSF52047">
    <property type="entry name" value="RNI-like"/>
    <property type="match status" value="1"/>
</dbReference>
<reference evidence="4" key="1">
    <citation type="submission" date="2022-07" db="EMBL/GenBank/DDBJ databases">
        <title>Phylogenomic reconstructions and comparative analyses of Kickxellomycotina fungi.</title>
        <authorList>
            <person name="Reynolds N.K."/>
            <person name="Stajich J.E."/>
            <person name="Barry K."/>
            <person name="Grigoriev I.V."/>
            <person name="Crous P."/>
            <person name="Smith M.E."/>
        </authorList>
    </citation>
    <scope>NUCLEOTIDE SEQUENCE</scope>
    <source>
        <strain evidence="4">NBRC 105414</strain>
    </source>
</reference>
<dbReference type="Proteomes" id="UP001140217">
    <property type="component" value="Unassembled WGS sequence"/>
</dbReference>
<dbReference type="CDD" id="cd09917">
    <property type="entry name" value="F-box_SF"/>
    <property type="match status" value="1"/>
</dbReference>
<dbReference type="SMART" id="SM00367">
    <property type="entry name" value="LRR_CC"/>
    <property type="match status" value="5"/>
</dbReference>